<dbReference type="GeneID" id="55608412"/>
<evidence type="ECO:0000313" key="2">
    <source>
        <dbReference type="Proteomes" id="UP000250809"/>
    </source>
</evidence>
<gene>
    <name evidence="1" type="primary">40</name>
    <name evidence="1" type="ORF">PBI_TAKODA_40</name>
</gene>
<keyword evidence="2" id="KW-1185">Reference proteome</keyword>
<reference evidence="1 2" key="1">
    <citation type="submission" date="2018-04" db="EMBL/GenBank/DDBJ databases">
        <authorList>
            <person name="Harrington T."/>
            <person name="Washburn E."/>
            <person name="Bricker J."/>
            <person name="McKinney A."/>
            <person name="Betsko A.J."/>
            <person name="Garlena R.A."/>
            <person name="Russell D.A."/>
            <person name="Pope W.A."/>
            <person name="Jacobs-Sera D."/>
            <person name="Hatfull G.F."/>
        </authorList>
    </citation>
    <scope>NUCLEOTIDE SEQUENCE [LARGE SCALE GENOMIC DNA]</scope>
</reference>
<sequence length="52" mass="5542">MTETRDIALSSIHYANTILEPPSRTTALLEGLIYAVLALAESGVPLNNGTDQ</sequence>
<organism evidence="1 2">
    <name type="scientific">Rhodococcus phage Takoda</name>
    <dbReference type="NCBI Taxonomy" id="2201455"/>
    <lineage>
        <taxon>Viruses</taxon>
        <taxon>Duplodnaviria</taxon>
        <taxon>Heunggongvirae</taxon>
        <taxon>Uroviricota</taxon>
        <taxon>Caudoviricetes</taxon>
        <taxon>Rerduovirus</taxon>
        <taxon>Rerduovirus takoda</taxon>
    </lineage>
</organism>
<dbReference type="Proteomes" id="UP000250809">
    <property type="component" value="Segment"/>
</dbReference>
<dbReference type="KEGG" id="vg:55608412"/>
<dbReference type="RefSeq" id="YP_009838185.1">
    <property type="nucleotide sequence ID" value="NC_048708.1"/>
</dbReference>
<accession>A0A2Z4Q9Q0</accession>
<name>A0A2Z4Q9Q0_9CAUD</name>
<dbReference type="EMBL" id="MH271315">
    <property type="protein sequence ID" value="AWY06303.1"/>
    <property type="molecule type" value="Genomic_DNA"/>
</dbReference>
<protein>
    <submittedName>
        <fullName evidence="1">Uncharacterized protein</fullName>
    </submittedName>
</protein>
<proteinExistence type="predicted"/>
<evidence type="ECO:0000313" key="1">
    <source>
        <dbReference type="EMBL" id="AWY06303.1"/>
    </source>
</evidence>